<comment type="caution">
    <text evidence="2">The sequence shown here is derived from an EMBL/GenBank/DDBJ whole genome shotgun (WGS) entry which is preliminary data.</text>
</comment>
<gene>
    <name evidence="2" type="ORF">CPB83DRAFT_771623</name>
</gene>
<protein>
    <submittedName>
        <fullName evidence="2">AAA domain-containing protein</fullName>
    </submittedName>
</protein>
<dbReference type="PANTHER" id="PTHR10887:SF495">
    <property type="entry name" value="HELICASE SENATAXIN ISOFORM X1-RELATED"/>
    <property type="match status" value="1"/>
</dbReference>
<dbReference type="Gene3D" id="3.40.50.300">
    <property type="entry name" value="P-loop containing nucleotide triphosphate hydrolases"/>
    <property type="match status" value="1"/>
</dbReference>
<dbReference type="InterPro" id="IPR041679">
    <property type="entry name" value="DNA2/NAM7-like_C"/>
</dbReference>
<feature type="non-terminal residue" evidence="2">
    <location>
        <position position="1"/>
    </location>
</feature>
<dbReference type="InterPro" id="IPR045055">
    <property type="entry name" value="DNA2/NAM7-like"/>
</dbReference>
<dbReference type="PANTHER" id="PTHR10887">
    <property type="entry name" value="DNA2/NAM7 HELICASE FAMILY"/>
    <property type="match status" value="1"/>
</dbReference>
<name>A0A9P6EAY4_9AGAR</name>
<dbReference type="SUPFAM" id="SSF52540">
    <property type="entry name" value="P-loop containing nucleoside triphosphate hydrolases"/>
    <property type="match status" value="1"/>
</dbReference>
<organism evidence="2 3">
    <name type="scientific">Crepidotus variabilis</name>
    <dbReference type="NCBI Taxonomy" id="179855"/>
    <lineage>
        <taxon>Eukaryota</taxon>
        <taxon>Fungi</taxon>
        <taxon>Dikarya</taxon>
        <taxon>Basidiomycota</taxon>
        <taxon>Agaricomycotina</taxon>
        <taxon>Agaricomycetes</taxon>
        <taxon>Agaricomycetidae</taxon>
        <taxon>Agaricales</taxon>
        <taxon>Agaricineae</taxon>
        <taxon>Crepidotaceae</taxon>
        <taxon>Crepidotus</taxon>
    </lineage>
</organism>
<dbReference type="Pfam" id="PF13087">
    <property type="entry name" value="AAA_12"/>
    <property type="match status" value="1"/>
</dbReference>
<proteinExistence type="predicted"/>
<evidence type="ECO:0000313" key="2">
    <source>
        <dbReference type="EMBL" id="KAF9525642.1"/>
    </source>
</evidence>
<dbReference type="EMBL" id="MU157881">
    <property type="protein sequence ID" value="KAF9525642.1"/>
    <property type="molecule type" value="Genomic_DNA"/>
</dbReference>
<dbReference type="CDD" id="cd18808">
    <property type="entry name" value="SF1_C_Upf1"/>
    <property type="match status" value="1"/>
</dbReference>
<accession>A0A9P6EAY4</accession>
<keyword evidence="3" id="KW-1185">Reference proteome</keyword>
<dbReference type="OrthoDB" id="6513042at2759"/>
<feature type="domain" description="DNA2/NAM7 helicase-like C-terminal" evidence="1">
    <location>
        <begin position="5"/>
        <end position="81"/>
    </location>
</feature>
<evidence type="ECO:0000259" key="1">
    <source>
        <dbReference type="Pfam" id="PF13087"/>
    </source>
</evidence>
<evidence type="ECO:0000313" key="3">
    <source>
        <dbReference type="Proteomes" id="UP000807306"/>
    </source>
</evidence>
<sequence>KSYRIITPYEGQRSLIENAMKKADLQWGDKCFNVDSFQGNEDDYIIISVVRTREIGFLKNLRRTNVMLTRCKKGMFIISNKQFLLGAGSKTLVATLLAKAGSVWLTEKEIQNGNF</sequence>
<dbReference type="InterPro" id="IPR047187">
    <property type="entry name" value="SF1_C_Upf1"/>
</dbReference>
<reference evidence="2" key="1">
    <citation type="submission" date="2020-11" db="EMBL/GenBank/DDBJ databases">
        <authorList>
            <consortium name="DOE Joint Genome Institute"/>
            <person name="Ahrendt S."/>
            <person name="Riley R."/>
            <person name="Andreopoulos W."/>
            <person name="Labutti K."/>
            <person name="Pangilinan J."/>
            <person name="Ruiz-Duenas F.J."/>
            <person name="Barrasa J.M."/>
            <person name="Sanchez-Garcia M."/>
            <person name="Camarero S."/>
            <person name="Miyauchi S."/>
            <person name="Serrano A."/>
            <person name="Linde D."/>
            <person name="Babiker R."/>
            <person name="Drula E."/>
            <person name="Ayuso-Fernandez I."/>
            <person name="Pacheco R."/>
            <person name="Padilla G."/>
            <person name="Ferreira P."/>
            <person name="Barriuso J."/>
            <person name="Kellner H."/>
            <person name="Castanera R."/>
            <person name="Alfaro M."/>
            <person name="Ramirez L."/>
            <person name="Pisabarro A.G."/>
            <person name="Kuo A."/>
            <person name="Tritt A."/>
            <person name="Lipzen A."/>
            <person name="He G."/>
            <person name="Yan M."/>
            <person name="Ng V."/>
            <person name="Cullen D."/>
            <person name="Martin F."/>
            <person name="Rosso M.-N."/>
            <person name="Henrissat B."/>
            <person name="Hibbett D."/>
            <person name="Martinez A.T."/>
            <person name="Grigoriev I.V."/>
        </authorList>
    </citation>
    <scope>NUCLEOTIDE SEQUENCE</scope>
    <source>
        <strain evidence="2">CBS 506.95</strain>
    </source>
</reference>
<dbReference type="Proteomes" id="UP000807306">
    <property type="component" value="Unassembled WGS sequence"/>
</dbReference>
<dbReference type="InterPro" id="IPR027417">
    <property type="entry name" value="P-loop_NTPase"/>
</dbReference>
<dbReference type="AlphaFoldDB" id="A0A9P6EAY4"/>